<dbReference type="InterPro" id="IPR014143">
    <property type="entry name" value="NHEJ_ligase_prk"/>
</dbReference>
<protein>
    <recommendedName>
        <fullName evidence="2">DNA ligase (ATP)</fullName>
        <ecNumber evidence="2">6.5.1.1</ecNumber>
    </recommendedName>
    <alternativeName>
        <fullName evidence="19">NHEJ DNA polymerase</fullName>
    </alternativeName>
</protein>
<dbReference type="SUPFAM" id="SSF56091">
    <property type="entry name" value="DNA ligase/mRNA capping enzyme, catalytic domain"/>
    <property type="match status" value="1"/>
</dbReference>
<evidence type="ECO:0000256" key="12">
    <source>
        <dbReference type="ARBA" id="ARBA00022840"/>
    </source>
</evidence>
<dbReference type="InterPro" id="IPR014145">
    <property type="entry name" value="LigD_pol_dom"/>
</dbReference>
<evidence type="ECO:0000256" key="18">
    <source>
        <dbReference type="ARBA" id="ARBA00023268"/>
    </source>
</evidence>
<dbReference type="GO" id="GO:0003910">
    <property type="term" value="F:DNA ligase (ATP) activity"/>
    <property type="evidence" value="ECO:0007669"/>
    <property type="project" value="UniProtKB-EC"/>
</dbReference>
<evidence type="ECO:0000256" key="10">
    <source>
        <dbReference type="ARBA" id="ARBA00022801"/>
    </source>
</evidence>
<keyword evidence="12" id="KW-0067">ATP-binding</keyword>
<evidence type="ECO:0000256" key="11">
    <source>
        <dbReference type="ARBA" id="ARBA00022839"/>
    </source>
</evidence>
<dbReference type="InterPro" id="IPR012309">
    <property type="entry name" value="DNA_ligase_ATP-dep_C"/>
</dbReference>
<evidence type="ECO:0000256" key="1">
    <source>
        <dbReference type="ARBA" id="ARBA00001936"/>
    </source>
</evidence>
<feature type="domain" description="ATP-dependent DNA ligase family profile" evidence="22">
    <location>
        <begin position="359"/>
        <end position="442"/>
    </location>
</feature>
<keyword evidence="6" id="KW-0540">Nuclease</keyword>
<evidence type="ECO:0000313" key="23">
    <source>
        <dbReference type="EMBL" id="MEJ8851836.1"/>
    </source>
</evidence>
<dbReference type="Gene3D" id="2.40.50.140">
    <property type="entry name" value="Nucleic acid-binding proteins"/>
    <property type="match status" value="1"/>
</dbReference>
<evidence type="ECO:0000256" key="20">
    <source>
        <dbReference type="ARBA" id="ARBA00034003"/>
    </source>
</evidence>
<evidence type="ECO:0000256" key="7">
    <source>
        <dbReference type="ARBA" id="ARBA00022723"/>
    </source>
</evidence>
<dbReference type="InterPro" id="IPR052171">
    <property type="entry name" value="NHEJ_LigD"/>
</dbReference>
<dbReference type="CDD" id="cd07906">
    <property type="entry name" value="Adenylation_DNA_ligase_LigD_LigC"/>
    <property type="match status" value="1"/>
</dbReference>
<dbReference type="EMBL" id="JBBKZT010000028">
    <property type="protein sequence ID" value="MEJ8851836.1"/>
    <property type="molecule type" value="Genomic_DNA"/>
</dbReference>
<dbReference type="NCBIfam" id="NF004628">
    <property type="entry name" value="PRK05972.1"/>
    <property type="match status" value="1"/>
</dbReference>
<evidence type="ECO:0000256" key="3">
    <source>
        <dbReference type="ARBA" id="ARBA00022598"/>
    </source>
</evidence>
<keyword evidence="24" id="KW-1185">Reference proteome</keyword>
<keyword evidence="4" id="KW-0808">Transferase</keyword>
<keyword evidence="9" id="KW-0227">DNA damage</keyword>
<dbReference type="Pfam" id="PF21686">
    <property type="entry name" value="LigD_Prim-Pol"/>
    <property type="match status" value="1"/>
</dbReference>
<evidence type="ECO:0000256" key="14">
    <source>
        <dbReference type="ARBA" id="ARBA00023125"/>
    </source>
</evidence>
<evidence type="ECO:0000256" key="5">
    <source>
        <dbReference type="ARBA" id="ARBA00022695"/>
    </source>
</evidence>
<dbReference type="Gene3D" id="3.90.920.10">
    <property type="entry name" value="DNA primase, PRIM domain"/>
    <property type="match status" value="1"/>
</dbReference>
<dbReference type="NCBIfam" id="TIGR02776">
    <property type="entry name" value="NHEJ_ligase_prk"/>
    <property type="match status" value="1"/>
</dbReference>
<keyword evidence="13" id="KW-0239">DNA-directed DNA polymerase</keyword>
<keyword evidence="10" id="KW-0378">Hydrolase</keyword>
<evidence type="ECO:0000256" key="4">
    <source>
        <dbReference type="ARBA" id="ARBA00022679"/>
    </source>
</evidence>
<evidence type="ECO:0000256" key="17">
    <source>
        <dbReference type="ARBA" id="ARBA00023211"/>
    </source>
</evidence>
<dbReference type="SUPFAM" id="SSF50249">
    <property type="entry name" value="Nucleic acid-binding proteins"/>
    <property type="match status" value="1"/>
</dbReference>
<proteinExistence type="predicted"/>
<comment type="caution">
    <text evidence="23">The sequence shown here is derived from an EMBL/GenBank/DDBJ whole genome shotgun (WGS) entry which is preliminary data.</text>
</comment>
<name>A0ABU8WWE6_9BURK</name>
<keyword evidence="8" id="KW-0547">Nucleotide-binding</keyword>
<dbReference type="Pfam" id="PF01068">
    <property type="entry name" value="DNA_ligase_A_M"/>
    <property type="match status" value="1"/>
</dbReference>
<keyword evidence="15" id="KW-0233">DNA recombination</keyword>
<keyword evidence="5" id="KW-0548">Nucleotidyltransferase</keyword>
<dbReference type="Pfam" id="PF13298">
    <property type="entry name" value="LigD_N"/>
    <property type="match status" value="1"/>
</dbReference>
<evidence type="ECO:0000256" key="9">
    <source>
        <dbReference type="ARBA" id="ARBA00022763"/>
    </source>
</evidence>
<dbReference type="InterPro" id="IPR014144">
    <property type="entry name" value="LigD_PE_domain"/>
</dbReference>
<feature type="compositionally biased region" description="Basic and acidic residues" evidence="21">
    <location>
        <begin position="196"/>
        <end position="206"/>
    </location>
</feature>
<evidence type="ECO:0000256" key="8">
    <source>
        <dbReference type="ARBA" id="ARBA00022741"/>
    </source>
</evidence>
<evidence type="ECO:0000256" key="13">
    <source>
        <dbReference type="ARBA" id="ARBA00022932"/>
    </source>
</evidence>
<dbReference type="RefSeq" id="WP_340347624.1">
    <property type="nucleotide sequence ID" value="NZ_JBBKZT010000028.1"/>
</dbReference>
<keyword evidence="17" id="KW-0464">Manganese</keyword>
<dbReference type="InterPro" id="IPR033651">
    <property type="entry name" value="PaeLigD_Pol-like"/>
</dbReference>
<accession>A0ABU8WWE6</accession>
<comment type="cofactor">
    <cofactor evidence="1">
        <name>Mn(2+)</name>
        <dbReference type="ChEBI" id="CHEBI:29035"/>
    </cofactor>
</comment>
<keyword evidence="18" id="KW-0511">Multifunctional enzyme</keyword>
<dbReference type="PROSITE" id="PS50160">
    <property type="entry name" value="DNA_LIGASE_A3"/>
    <property type="match status" value="1"/>
</dbReference>
<comment type="catalytic activity">
    <reaction evidence="20">
        <text>ATP + (deoxyribonucleotide)n-3'-hydroxyl + 5'-phospho-(deoxyribonucleotide)m = (deoxyribonucleotide)n+m + AMP + diphosphate.</text>
        <dbReference type="EC" id="6.5.1.1"/>
    </reaction>
</comment>
<dbReference type="EC" id="6.5.1.1" evidence="2"/>
<keyword evidence="3 23" id="KW-0436">Ligase</keyword>
<keyword evidence="7" id="KW-0479">Metal-binding</keyword>
<evidence type="ECO:0000259" key="22">
    <source>
        <dbReference type="PROSITE" id="PS50160"/>
    </source>
</evidence>
<dbReference type="NCBIfam" id="TIGR02779">
    <property type="entry name" value="NHEJ_ligase_lig"/>
    <property type="match status" value="1"/>
</dbReference>
<dbReference type="PANTHER" id="PTHR42705:SF2">
    <property type="entry name" value="BIFUNCTIONAL NON-HOMOLOGOUS END JOINING PROTEIN LIGD"/>
    <property type="match status" value="1"/>
</dbReference>
<sequence length="889" mass="96376">MAEKRTDPLARYWAKRDFDVTAEPRGEQLQDRQGALSFVIQKHAASHLHYDFRLELDGVLVSWAVPKGPSFDPADKRLAIHVEDHPLSYGSFEGTIPPGQYGAGEVIVWDRGTWEPVGDPRKGMAEGKLVFALHGEKLQGLWELVKIAKGGEKQPPWLLFKKRDAFARARKDYDVVAALPDSVITKPLAAPVAGKPRAESTPTDKQKPRRNATAKGGQDGGKEAAGKGARKAARKATAGQGTPAQAAGAVKAALPEKLSPQLATLAASVPLAGEWIYEIKFDGYRLMARIDNGHVRLITRGGHDWSAKMPTLVAELEQLCLSSGFLDGEIVVPGPDGSPDFNALQNAFDRGRGADRIVFFVFDVPFFEGYDLRAVAQRERRALLKAFLDEKATEHVRYSADFEGDPASILSSACRLGLEGLIAKRADAPYVSRRSDTWLKLKCKLRQEFVVAGYTERSDNAAQVGSLLLGVHAPDGTLVSAGSVGTGWDMQSARELKDKLSALQIKTSPFAAGPAKPGRWSRRAAGAERWVEPKLVAEVTFAEWTPDGQVRHASYLGLRGDKPARRIVRETAKFVDGTPAAKAPGKTATGKSPGAGIRVSNADRVIDAASGLTKLDLVRYYESVADFILPHLKGRPVSLVRGPQGVAGQLFFQKHGEKIGIPGITELAPSLWPGHASLLEVANAKALAGAAQLNVIEFHTWNSTKKAIDRPDRMIFDLDPGEGTSWAHVQEAAVLMKALLHELGLKAWLKTSGGKGLHVVVPLAPRIDYDTVNAFSKAIVQHLAKTIPSRFVAKSGPANRVGKLFVDYLRNGHGATTAAAFSARARPGLGVSMPVAWDDLQSLESGAHWTIATAREHLSFQKVDPWADYWKARQSLAKPMRVLGFTSSR</sequence>
<evidence type="ECO:0000256" key="19">
    <source>
        <dbReference type="ARBA" id="ARBA00029943"/>
    </source>
</evidence>
<dbReference type="PANTHER" id="PTHR42705">
    <property type="entry name" value="BIFUNCTIONAL NON-HOMOLOGOUS END JOINING PROTEIN LIGD"/>
    <property type="match status" value="1"/>
</dbReference>
<dbReference type="CDD" id="cd07971">
    <property type="entry name" value="OBF_DNA_ligase_LigD"/>
    <property type="match status" value="1"/>
</dbReference>
<dbReference type="InterPro" id="IPR012340">
    <property type="entry name" value="NA-bd_OB-fold"/>
</dbReference>
<dbReference type="Gene3D" id="3.30.1490.70">
    <property type="match status" value="1"/>
</dbReference>
<organism evidence="23 24">
    <name type="scientific">Variovorax rhizosphaerae</name>
    <dbReference type="NCBI Taxonomy" id="1836200"/>
    <lineage>
        <taxon>Bacteria</taxon>
        <taxon>Pseudomonadati</taxon>
        <taxon>Pseudomonadota</taxon>
        <taxon>Betaproteobacteria</taxon>
        <taxon>Burkholderiales</taxon>
        <taxon>Comamonadaceae</taxon>
        <taxon>Variovorax</taxon>
    </lineage>
</organism>
<evidence type="ECO:0000256" key="6">
    <source>
        <dbReference type="ARBA" id="ARBA00022722"/>
    </source>
</evidence>
<evidence type="ECO:0000313" key="24">
    <source>
        <dbReference type="Proteomes" id="UP001385892"/>
    </source>
</evidence>
<dbReference type="InterPro" id="IPR014146">
    <property type="entry name" value="LigD_ligase_dom"/>
</dbReference>
<dbReference type="NCBIfam" id="TIGR02778">
    <property type="entry name" value="ligD_pol"/>
    <property type="match status" value="1"/>
</dbReference>
<evidence type="ECO:0000256" key="15">
    <source>
        <dbReference type="ARBA" id="ARBA00023172"/>
    </source>
</evidence>
<evidence type="ECO:0000256" key="16">
    <source>
        <dbReference type="ARBA" id="ARBA00023204"/>
    </source>
</evidence>
<evidence type="ECO:0000256" key="21">
    <source>
        <dbReference type="SAM" id="MobiDB-lite"/>
    </source>
</evidence>
<dbReference type="Pfam" id="PF04679">
    <property type="entry name" value="DNA_ligase_A_C"/>
    <property type="match status" value="1"/>
</dbReference>
<dbReference type="InterPro" id="IPR012310">
    <property type="entry name" value="DNA_ligase_ATP-dep_cent"/>
</dbReference>
<keyword evidence="14" id="KW-0238">DNA-binding</keyword>
<gene>
    <name evidence="23" type="primary">ligD</name>
    <name evidence="23" type="ORF">WKW82_34760</name>
</gene>
<reference evidence="23 24" key="1">
    <citation type="submission" date="2024-03" db="EMBL/GenBank/DDBJ databases">
        <title>Novel species of the genus Variovorax.</title>
        <authorList>
            <person name="Liu Q."/>
            <person name="Xin Y.-H."/>
        </authorList>
    </citation>
    <scope>NUCLEOTIDE SEQUENCE [LARGE SCALE GENOMIC DNA]</scope>
    <source>
        <strain evidence="23 24">KACC 18900</strain>
    </source>
</reference>
<evidence type="ECO:0000256" key="2">
    <source>
        <dbReference type="ARBA" id="ARBA00012727"/>
    </source>
</evidence>
<keyword evidence="11" id="KW-0269">Exonuclease</keyword>
<dbReference type="Gene3D" id="3.30.470.30">
    <property type="entry name" value="DNA ligase/mRNA capping enzyme"/>
    <property type="match status" value="1"/>
</dbReference>
<dbReference type="CDD" id="cd04862">
    <property type="entry name" value="PaeLigD_Pol_like"/>
    <property type="match status" value="1"/>
</dbReference>
<dbReference type="NCBIfam" id="TIGR02777">
    <property type="entry name" value="LigD_PE_dom"/>
    <property type="match status" value="1"/>
</dbReference>
<dbReference type="Proteomes" id="UP001385892">
    <property type="component" value="Unassembled WGS sequence"/>
</dbReference>
<feature type="region of interest" description="Disordered" evidence="21">
    <location>
        <begin position="190"/>
        <end position="242"/>
    </location>
</feature>
<keyword evidence="16" id="KW-0234">DNA repair</keyword>